<comment type="caution">
    <text evidence="4">The sequence shown here is derived from an EMBL/GenBank/DDBJ whole genome shotgun (WGS) entry which is preliminary data.</text>
</comment>
<dbReference type="GO" id="GO:0008270">
    <property type="term" value="F:zinc ion binding"/>
    <property type="evidence" value="ECO:0007669"/>
    <property type="project" value="UniProtKB-KW"/>
</dbReference>
<dbReference type="SMART" id="SM00429">
    <property type="entry name" value="IPT"/>
    <property type="match status" value="4"/>
</dbReference>
<dbReference type="InterPro" id="IPR026444">
    <property type="entry name" value="Secre_tail"/>
</dbReference>
<evidence type="ECO:0000256" key="1">
    <source>
        <dbReference type="ARBA" id="ARBA00022737"/>
    </source>
</evidence>
<feature type="domain" description="IPT/TIG" evidence="3">
    <location>
        <begin position="1092"/>
        <end position="1173"/>
    </location>
</feature>
<dbReference type="Pfam" id="PF01436">
    <property type="entry name" value="NHL"/>
    <property type="match status" value="1"/>
</dbReference>
<evidence type="ECO:0000313" key="5">
    <source>
        <dbReference type="Proteomes" id="UP000245466"/>
    </source>
</evidence>
<dbReference type="Pfam" id="PF24595">
    <property type="entry name" value="DUF7619"/>
    <property type="match status" value="1"/>
</dbReference>
<keyword evidence="5" id="KW-1185">Reference proteome</keyword>
<dbReference type="PROSITE" id="PS51125">
    <property type="entry name" value="NHL"/>
    <property type="match status" value="2"/>
</dbReference>
<feature type="repeat" description="NHL" evidence="2">
    <location>
        <begin position="112"/>
        <end position="155"/>
    </location>
</feature>
<dbReference type="PANTHER" id="PTHR24104">
    <property type="entry name" value="E3 UBIQUITIN-PROTEIN LIGASE NHLRC1-RELATED"/>
    <property type="match status" value="1"/>
</dbReference>
<dbReference type="NCBIfam" id="TIGR04183">
    <property type="entry name" value="Por_Secre_tail"/>
    <property type="match status" value="1"/>
</dbReference>
<proteinExistence type="predicted"/>
<dbReference type="Gene3D" id="2.120.10.30">
    <property type="entry name" value="TolB, C-terminal domain"/>
    <property type="match status" value="2"/>
</dbReference>
<gene>
    <name evidence="4" type="ORF">C8E01_11044</name>
</gene>
<feature type="repeat" description="NHL" evidence="2">
    <location>
        <begin position="161"/>
        <end position="202"/>
    </location>
</feature>
<organism evidence="4 5">
    <name type="scientific">Pontibacter virosus</name>
    <dbReference type="NCBI Taxonomy" id="1765052"/>
    <lineage>
        <taxon>Bacteria</taxon>
        <taxon>Pseudomonadati</taxon>
        <taxon>Bacteroidota</taxon>
        <taxon>Cytophagia</taxon>
        <taxon>Cytophagales</taxon>
        <taxon>Hymenobacteraceae</taxon>
        <taxon>Pontibacter</taxon>
    </lineage>
</organism>
<evidence type="ECO:0000259" key="3">
    <source>
        <dbReference type="SMART" id="SM00429"/>
    </source>
</evidence>
<dbReference type="InterPro" id="IPR001258">
    <property type="entry name" value="NHL_repeat"/>
</dbReference>
<accession>A0A2U1ATA1</accession>
<keyword evidence="1" id="KW-0677">Repeat</keyword>
<name>A0A2U1ATA1_9BACT</name>
<dbReference type="Pfam" id="PF18962">
    <property type="entry name" value="Por_Secre_tail"/>
    <property type="match status" value="1"/>
</dbReference>
<evidence type="ECO:0000313" key="4">
    <source>
        <dbReference type="EMBL" id="PVY39655.1"/>
    </source>
</evidence>
<dbReference type="SUPFAM" id="SSF101898">
    <property type="entry name" value="NHL repeat"/>
    <property type="match status" value="1"/>
</dbReference>
<dbReference type="InterPro" id="IPR050952">
    <property type="entry name" value="TRIM-NHL_E3_ligases"/>
</dbReference>
<dbReference type="CDD" id="cd00603">
    <property type="entry name" value="IPT_PCSR"/>
    <property type="match status" value="2"/>
</dbReference>
<sequence length="1505" mass="163715">MRALLLLFLFLFFYLHVSAQHKEYELRLLLGNAIAEGQDVALDSQGNVYVADAYSIVSFYPDGRFRKEYTVGPEDYLWNVCNSVVLDREDNLYVLSSYSGKITKISNDGKVLHQFGGTGTAPGLFTYPSGIAVDLDGFIYIADTGNNRIQKFDNKGAFTLQYGQEGTGIGSFRVPAQITTDAVGNVYVADKENSRIQKFDNAGTPLMQYTIPDQPKAFKPFDVAVDAEGYLYTTDAANFRIAKFDEEGKLSESINFYYDPINNVSATNAKLAIDADRNIYIAEQVTRYYAGSTGHIGRLQKLRPDGTLQYALGRLGKGPYALDVSASRVAIDAVGNFYVANGDYNIEMFDKHGRRILTFGGYGTENGKFQHYITDLHLDAQGNLYVLSYSPEGYIHKFDAQGNFLTRFAKPEPGVIYFPRKIALDPAGNLYLSDEKLIHKFDKAGNRVRSFTLKDPGTGKDIPYYHTIAFDRKSNLYILHDYSIKKYDPDLKFLQQIGSYGKENDKFQQLSALVLDAQGNMYVSDYNTIKKLDATGTFVGYVRQVSRRISYSVENIAVTPDGTRLIACNNSYSVLGVMMYVSPELNEATTNLITGTVYADQDADCLKGKSEQGISNIVVEASPGPYFGVTDERGNYAIEVGKGSYTLRQLLPHDTGRTITETCAPLSTSTPLQFTGYNAVSAAQNFSNRVTLSPHLSVSVSSTRRRRCFESTTTVRYVNSGFATAPDTKVYLQLPTEVELLSADQTYTRLSDGSYEFRVGNLAAGQSGTITIEDIVTCGDESVRGLTVCTRAWITPSNNKQAEPTPTVSITGRCHPATGMVRFVLRNTGAADMADPQLFRKYADGLLASREQFRLAAGDSLVLWVPAMGYTWRLEADQPQGNGDNTSASVTVEPCSGAAADTTITSGFVNLLPADDEEAEKSAECMPITDSYDPNDKLVTPVGRTEEHYTPTGVALTYKISFQNTGTDVAYRIVVVDTLSEHLDLSTLQVGATSHPGRVAVSGKGRPVLTWTFDNIMLPDSTADEPGSHGYILFSIKPKADLAEKTLVENFADIFFDFNSPIRTNVTQNRVYDMPPVINETVRVNLADVLATPGIAGFAPAAGRIGSEVTITGKRFAAVPADNRVYLNGEAATVVSATATELRVRVPQGATTGTLRVITPDGGATSSDQFQVYQPPVLASFSPAEGMVGQTVTLTGEQLQPELIEHIKLGEVNCEILGSDGSTVRVRVPAGASTGAFRVSTKGGDAVSGPTYTVWYAPVITALSQQSDIVGASVTITGEHFAIDKARNQVRFGQALAQVLEASPQHLKVRVPEGAETGFITVETPGGRAATFFEVIPCPKFTAMQPARGTVGTVVEINGEHFGIMGQLDIIDFNGQEALVLESEGNRYRVRVPRGASTGKVTITGYGGQALSSVDFVVEELAPAEAIAVYPNPNSGAFTVSLRHADFDVQQIEVYDALGKRLHRTRLTGPRPEAVEISLPAARAGLYFLQIQTEHGLVTKKLTVL</sequence>
<dbReference type="Proteomes" id="UP000245466">
    <property type="component" value="Unassembled WGS sequence"/>
</dbReference>
<protein>
    <submittedName>
        <fullName evidence="4">Putative repeat protein (TIGR01451 family)/predicted secreted protein (Por secretion system target)</fullName>
    </submittedName>
</protein>
<reference evidence="4 5" key="1">
    <citation type="submission" date="2018-04" db="EMBL/GenBank/DDBJ databases">
        <title>Genomic Encyclopedia of Type Strains, Phase IV (KMG-IV): sequencing the most valuable type-strain genomes for metagenomic binning, comparative biology and taxonomic classification.</title>
        <authorList>
            <person name="Goeker M."/>
        </authorList>
    </citation>
    <scope>NUCLEOTIDE SEQUENCE [LARGE SCALE GENOMIC DNA]</scope>
    <source>
        <strain evidence="4 5">DSM 100231</strain>
    </source>
</reference>
<evidence type="ECO:0000256" key="2">
    <source>
        <dbReference type="PROSITE-ProRule" id="PRU00504"/>
    </source>
</evidence>
<dbReference type="SUPFAM" id="SSF63829">
    <property type="entry name" value="Calcium-dependent phosphotriesterase"/>
    <property type="match status" value="2"/>
</dbReference>
<feature type="domain" description="IPT/TIG" evidence="3">
    <location>
        <begin position="1338"/>
        <end position="1419"/>
    </location>
</feature>
<dbReference type="OrthoDB" id="1524003at2"/>
<dbReference type="InterPro" id="IPR055353">
    <property type="entry name" value="DUF7619"/>
</dbReference>
<dbReference type="Gene3D" id="2.60.40.10">
    <property type="entry name" value="Immunoglobulins"/>
    <property type="match status" value="4"/>
</dbReference>
<dbReference type="InterPro" id="IPR002909">
    <property type="entry name" value="IPT_dom"/>
</dbReference>
<feature type="domain" description="IPT/TIG" evidence="3">
    <location>
        <begin position="1175"/>
        <end position="1253"/>
    </location>
</feature>
<dbReference type="SUPFAM" id="SSF81296">
    <property type="entry name" value="E set domains"/>
    <property type="match status" value="4"/>
</dbReference>
<dbReference type="InterPro" id="IPR014756">
    <property type="entry name" value="Ig_E-set"/>
</dbReference>
<dbReference type="InterPro" id="IPR011042">
    <property type="entry name" value="6-blade_b-propeller_TolB-like"/>
</dbReference>
<dbReference type="RefSeq" id="WP_116544181.1">
    <property type="nucleotide sequence ID" value="NZ_QEKI01000010.1"/>
</dbReference>
<feature type="domain" description="IPT/TIG" evidence="3">
    <location>
        <begin position="1257"/>
        <end position="1336"/>
    </location>
</feature>
<dbReference type="InterPro" id="IPR013783">
    <property type="entry name" value="Ig-like_fold"/>
</dbReference>
<dbReference type="EMBL" id="QEKI01000010">
    <property type="protein sequence ID" value="PVY39655.1"/>
    <property type="molecule type" value="Genomic_DNA"/>
</dbReference>
<dbReference type="Pfam" id="PF01833">
    <property type="entry name" value="TIG"/>
    <property type="match status" value="4"/>
</dbReference>
<dbReference type="CDD" id="cd05819">
    <property type="entry name" value="NHL"/>
    <property type="match status" value="1"/>
</dbReference>
<dbReference type="PANTHER" id="PTHR24104:SF25">
    <property type="entry name" value="PROTEIN LIN-41"/>
    <property type="match status" value="1"/>
</dbReference>